<sequence>MDIVDKKTRSRMMSGIKGENTRPELIVRKYLHAQGFRFRLHVNNLPGRPDIVLPKHGLCIFVHGCFWHRHDGCKYATTPKTRYEFWMKKFVANKHRDIEVKMKLYDAGWRVFELWECGFRDGGSPLDWLAESICSDIITLNWPDYVCSGDKLDSPL</sequence>
<evidence type="ECO:0000256" key="3">
    <source>
        <dbReference type="ARBA" id="ARBA00022763"/>
    </source>
</evidence>
<keyword evidence="5" id="KW-0234">DNA repair</keyword>
<dbReference type="SUPFAM" id="SSF52980">
    <property type="entry name" value="Restriction endonuclease-like"/>
    <property type="match status" value="1"/>
</dbReference>
<dbReference type="InterPro" id="IPR004603">
    <property type="entry name" value="DNA_mismatch_endonuc_vsr"/>
</dbReference>
<comment type="similarity">
    <text evidence="6">Belongs to the Vsr family.</text>
</comment>
<dbReference type="Proteomes" id="UP000299580">
    <property type="component" value="Chromosome"/>
</dbReference>
<keyword evidence="2 7" id="KW-0255">Endonuclease</keyword>
<evidence type="ECO:0000256" key="2">
    <source>
        <dbReference type="ARBA" id="ARBA00022759"/>
    </source>
</evidence>
<dbReference type="REBASE" id="312694">
    <property type="entry name" value="V.Bru6D370ORF3065P"/>
</dbReference>
<proteinExistence type="inferred from homology"/>
<keyword evidence="4" id="KW-0378">Hydrolase</keyword>
<evidence type="ECO:0000256" key="6">
    <source>
        <dbReference type="ARBA" id="ARBA00029466"/>
    </source>
</evidence>
<evidence type="ECO:0000256" key="1">
    <source>
        <dbReference type="ARBA" id="ARBA00022722"/>
    </source>
</evidence>
<dbReference type="GO" id="GO:0004519">
    <property type="term" value="F:endonuclease activity"/>
    <property type="evidence" value="ECO:0007669"/>
    <property type="project" value="UniProtKB-KW"/>
</dbReference>
<dbReference type="NCBIfam" id="TIGR00632">
    <property type="entry name" value="vsr"/>
    <property type="match status" value="1"/>
</dbReference>
<dbReference type="AlphaFoldDB" id="A0A4P8QQ42"/>
<dbReference type="Gene3D" id="3.40.960.10">
    <property type="entry name" value="VSR Endonuclease"/>
    <property type="match status" value="1"/>
</dbReference>
<accession>A0A4P8QQ42</accession>
<protein>
    <submittedName>
        <fullName evidence="7">DNA mismatch endonuclease Vsr</fullName>
    </submittedName>
</protein>
<dbReference type="GO" id="GO:0006298">
    <property type="term" value="P:mismatch repair"/>
    <property type="evidence" value="ECO:0007669"/>
    <property type="project" value="InterPro"/>
</dbReference>
<dbReference type="GO" id="GO:0016787">
    <property type="term" value="F:hydrolase activity"/>
    <property type="evidence" value="ECO:0007669"/>
    <property type="project" value="UniProtKB-KW"/>
</dbReference>
<evidence type="ECO:0000313" key="8">
    <source>
        <dbReference type="Proteomes" id="UP000299580"/>
    </source>
</evidence>
<evidence type="ECO:0000256" key="5">
    <source>
        <dbReference type="ARBA" id="ARBA00023204"/>
    </source>
</evidence>
<organism evidence="7 8">
    <name type="scientific">Brenneria rubrifaciens</name>
    <dbReference type="NCBI Taxonomy" id="55213"/>
    <lineage>
        <taxon>Bacteria</taxon>
        <taxon>Pseudomonadati</taxon>
        <taxon>Pseudomonadota</taxon>
        <taxon>Gammaproteobacteria</taxon>
        <taxon>Enterobacterales</taxon>
        <taxon>Pectobacteriaceae</taxon>
        <taxon>Brenneria</taxon>
    </lineage>
</organism>
<keyword evidence="3" id="KW-0227">DNA damage</keyword>
<reference evidence="7 8" key="1">
    <citation type="submission" date="2018-11" db="EMBL/GenBank/DDBJ databases">
        <title>Genome sequences of Brenneria nigrifluens and Brenneria rubrifaciens.</title>
        <authorList>
            <person name="Poret-Peterson A.T."/>
            <person name="McClean A.E."/>
            <person name="Kluepfel D.A."/>
        </authorList>
    </citation>
    <scope>NUCLEOTIDE SEQUENCE [LARGE SCALE GENOMIC DNA]</scope>
    <source>
        <strain evidence="7 8">6D370</strain>
    </source>
</reference>
<dbReference type="EMBL" id="CP034035">
    <property type="protein sequence ID" value="QCR07609.1"/>
    <property type="molecule type" value="Genomic_DNA"/>
</dbReference>
<gene>
    <name evidence="7" type="primary">vsr</name>
    <name evidence="7" type="ORF">EH207_03070</name>
</gene>
<dbReference type="CDD" id="cd00221">
    <property type="entry name" value="Vsr"/>
    <property type="match status" value="1"/>
</dbReference>
<keyword evidence="8" id="KW-1185">Reference proteome</keyword>
<dbReference type="Pfam" id="PF03852">
    <property type="entry name" value="Vsr"/>
    <property type="match status" value="1"/>
</dbReference>
<evidence type="ECO:0000256" key="4">
    <source>
        <dbReference type="ARBA" id="ARBA00022801"/>
    </source>
</evidence>
<keyword evidence="1" id="KW-0540">Nuclease</keyword>
<dbReference type="KEGG" id="brb:EH207_03070"/>
<name>A0A4P8QQ42_9GAMM</name>
<dbReference type="RefSeq" id="WP_137712678.1">
    <property type="nucleotide sequence ID" value="NZ_CP034035.1"/>
</dbReference>
<dbReference type="OrthoDB" id="9801520at2"/>
<dbReference type="InterPro" id="IPR011335">
    <property type="entry name" value="Restrct_endonuc-II-like"/>
</dbReference>
<evidence type="ECO:0000313" key="7">
    <source>
        <dbReference type="EMBL" id="QCR07609.1"/>
    </source>
</evidence>